<keyword evidence="1" id="KW-1133">Transmembrane helix</keyword>
<name>A0AA36DN78_CYLNA</name>
<gene>
    <name evidence="3" type="ORF">CYNAS_LOCUS1502</name>
</gene>
<dbReference type="PRINTS" id="PR00625">
    <property type="entry name" value="JDOMAIN"/>
</dbReference>
<evidence type="ECO:0000259" key="2">
    <source>
        <dbReference type="PROSITE" id="PS50076"/>
    </source>
</evidence>
<dbReference type="InterPro" id="IPR052763">
    <property type="entry name" value="DnaJ_C4"/>
</dbReference>
<dbReference type="PROSITE" id="PS50076">
    <property type="entry name" value="DNAJ_2"/>
    <property type="match status" value="1"/>
</dbReference>
<sequence>MLFATHLRGALSILRRSVSYLPKKHNYYDVLGVKRDATMEEIQSAFIRKTNELHPDRMSKPKDKRLRWRRNSDTELFMEVKEAYDCLRKPEKRAAYDDTLDTSEGFLMEATASKYKEETIVDLNRAKNDCYMGPRGPHSPPSHHFRDLEEEYYREKHRNRILVILGGVVVVLILFNIGYVWILRRKQRKALEDSAKS</sequence>
<protein>
    <recommendedName>
        <fullName evidence="2">J domain-containing protein</fullName>
    </recommendedName>
</protein>
<dbReference type="CDD" id="cd06257">
    <property type="entry name" value="DnaJ"/>
    <property type="match status" value="1"/>
</dbReference>
<evidence type="ECO:0000313" key="3">
    <source>
        <dbReference type="EMBL" id="CAJ0589519.1"/>
    </source>
</evidence>
<dbReference type="AlphaFoldDB" id="A0AA36DN78"/>
<comment type="caution">
    <text evidence="3">The sequence shown here is derived from an EMBL/GenBank/DDBJ whole genome shotgun (WGS) entry which is preliminary data.</text>
</comment>
<proteinExistence type="predicted"/>
<reference evidence="3" key="1">
    <citation type="submission" date="2023-07" db="EMBL/GenBank/DDBJ databases">
        <authorList>
            <consortium name="CYATHOMIX"/>
        </authorList>
    </citation>
    <scope>NUCLEOTIDE SEQUENCE</scope>
    <source>
        <strain evidence="3">N/A</strain>
    </source>
</reference>
<dbReference type="InterPro" id="IPR036869">
    <property type="entry name" value="J_dom_sf"/>
</dbReference>
<evidence type="ECO:0000313" key="4">
    <source>
        <dbReference type="Proteomes" id="UP001176961"/>
    </source>
</evidence>
<evidence type="ECO:0000256" key="1">
    <source>
        <dbReference type="SAM" id="Phobius"/>
    </source>
</evidence>
<dbReference type="SMART" id="SM00271">
    <property type="entry name" value="DnaJ"/>
    <property type="match status" value="1"/>
</dbReference>
<keyword evidence="4" id="KW-1185">Reference proteome</keyword>
<dbReference type="PANTHER" id="PTHR44825">
    <property type="match status" value="1"/>
</dbReference>
<dbReference type="Gene3D" id="1.10.287.110">
    <property type="entry name" value="DnaJ domain"/>
    <property type="match status" value="1"/>
</dbReference>
<organism evidence="3 4">
    <name type="scientific">Cylicocyclus nassatus</name>
    <name type="common">Nematode worm</name>
    <dbReference type="NCBI Taxonomy" id="53992"/>
    <lineage>
        <taxon>Eukaryota</taxon>
        <taxon>Metazoa</taxon>
        <taxon>Ecdysozoa</taxon>
        <taxon>Nematoda</taxon>
        <taxon>Chromadorea</taxon>
        <taxon>Rhabditida</taxon>
        <taxon>Rhabditina</taxon>
        <taxon>Rhabditomorpha</taxon>
        <taxon>Strongyloidea</taxon>
        <taxon>Strongylidae</taxon>
        <taxon>Cylicocyclus</taxon>
    </lineage>
</organism>
<keyword evidence="1" id="KW-0472">Membrane</keyword>
<dbReference type="Proteomes" id="UP001176961">
    <property type="component" value="Unassembled WGS sequence"/>
</dbReference>
<dbReference type="Pfam" id="PF00226">
    <property type="entry name" value="DnaJ"/>
    <property type="match status" value="1"/>
</dbReference>
<feature type="domain" description="J" evidence="2">
    <location>
        <begin position="26"/>
        <end position="100"/>
    </location>
</feature>
<dbReference type="EMBL" id="CATQJL010000001">
    <property type="protein sequence ID" value="CAJ0589519.1"/>
    <property type="molecule type" value="Genomic_DNA"/>
</dbReference>
<dbReference type="SUPFAM" id="SSF46565">
    <property type="entry name" value="Chaperone J-domain"/>
    <property type="match status" value="1"/>
</dbReference>
<dbReference type="PANTHER" id="PTHR44825:SF1">
    <property type="entry name" value="DNAJ HOMOLOG SUBFAMILY C MEMBER 4"/>
    <property type="match status" value="1"/>
</dbReference>
<keyword evidence="1" id="KW-0812">Transmembrane</keyword>
<accession>A0AA36DN78</accession>
<dbReference type="InterPro" id="IPR001623">
    <property type="entry name" value="DnaJ_domain"/>
</dbReference>
<feature type="transmembrane region" description="Helical" evidence="1">
    <location>
        <begin position="161"/>
        <end position="182"/>
    </location>
</feature>